<protein>
    <submittedName>
        <fullName evidence="2">Uncharacterized protein</fullName>
    </submittedName>
</protein>
<evidence type="ECO:0000256" key="1">
    <source>
        <dbReference type="SAM" id="SignalP"/>
    </source>
</evidence>
<organism evidence="2 3">
    <name type="scientific">Burkholderia singularis</name>
    <dbReference type="NCBI Taxonomy" id="1503053"/>
    <lineage>
        <taxon>Bacteria</taxon>
        <taxon>Pseudomonadati</taxon>
        <taxon>Pseudomonadota</taxon>
        <taxon>Betaproteobacteria</taxon>
        <taxon>Burkholderiales</taxon>
        <taxon>Burkholderiaceae</taxon>
        <taxon>Burkholderia</taxon>
        <taxon>pseudomallei group</taxon>
    </lineage>
</organism>
<name>A0A103E2G9_9BURK</name>
<keyword evidence="3" id="KW-1185">Reference proteome</keyword>
<proteinExistence type="predicted"/>
<comment type="caution">
    <text evidence="2">The sequence shown here is derived from an EMBL/GenBank/DDBJ whole genome shotgun (WGS) entry which is preliminary data.</text>
</comment>
<reference evidence="2 3" key="1">
    <citation type="submission" date="2015-11" db="EMBL/GenBank/DDBJ databases">
        <title>Expanding the genomic diversity of Burkholderia species for the development of highly accurate diagnostics.</title>
        <authorList>
            <person name="Sahl J."/>
            <person name="Keim P."/>
            <person name="Wagner D."/>
        </authorList>
    </citation>
    <scope>NUCLEOTIDE SEQUENCE [LARGE SCALE GENOMIC DNA]</scope>
    <source>
        <strain evidence="2 3">TSV85</strain>
    </source>
</reference>
<feature type="signal peptide" evidence="1">
    <location>
        <begin position="1"/>
        <end position="32"/>
    </location>
</feature>
<evidence type="ECO:0000313" key="3">
    <source>
        <dbReference type="Proteomes" id="UP000062788"/>
    </source>
</evidence>
<sequence>MRIEVMKRSAVRRARAAWIAGVAALAAAPVLAAAPDLDAVLLHESRATSADGVTRTVVYRERMVRREGHVWVERVRLAGAARADEHDDHMPSHIHDANARSEADTHRARHASAVSREYARPAFAHAHAGHKHFNFDAAARHVTNDGGNVRIEYVDAAERTIVSVPPTEFETTGFDGSWDNAFYITPPSQLKRLNAKTAAGPQPGTRWYEQTIAGRGLNRILWSDALQAPLVVEYRSTDGSVTRKLTLTPAPRAKTPPWRQLASYSRKEYEDYLD</sequence>
<keyword evidence="1" id="KW-0732">Signal</keyword>
<feature type="chain" id="PRO_5007114397" evidence="1">
    <location>
        <begin position="33"/>
        <end position="274"/>
    </location>
</feature>
<dbReference type="Proteomes" id="UP000062788">
    <property type="component" value="Unassembled WGS sequence"/>
</dbReference>
<dbReference type="AlphaFoldDB" id="A0A103E2G9"/>
<dbReference type="EMBL" id="LOWA01000032">
    <property type="protein sequence ID" value="KVE26851.1"/>
    <property type="molecule type" value="Genomic_DNA"/>
</dbReference>
<gene>
    <name evidence="2" type="ORF">WS67_14815</name>
</gene>
<accession>A0A103E2G9</accession>
<evidence type="ECO:0000313" key="2">
    <source>
        <dbReference type="EMBL" id="KVE26851.1"/>
    </source>
</evidence>